<dbReference type="NCBIfam" id="NF003843">
    <property type="entry name" value="PRK05422.1"/>
    <property type="match status" value="1"/>
</dbReference>
<keyword evidence="1 3" id="KW-0963">Cytoplasm</keyword>
<protein>
    <recommendedName>
        <fullName evidence="3">SsrA-binding protein</fullName>
    </recommendedName>
    <alternativeName>
        <fullName evidence="3">Small protein B</fullName>
    </alternativeName>
</protein>
<dbReference type="HAMAP" id="MF_00023">
    <property type="entry name" value="SmpB"/>
    <property type="match status" value="1"/>
</dbReference>
<comment type="caution">
    <text evidence="4">The sequence shown here is derived from an EMBL/GenBank/DDBJ whole genome shotgun (WGS) entry which is preliminary data.</text>
</comment>
<dbReference type="PANTHER" id="PTHR30308:SF2">
    <property type="entry name" value="SSRA-BINDING PROTEIN"/>
    <property type="match status" value="1"/>
</dbReference>
<dbReference type="InterPro" id="IPR023620">
    <property type="entry name" value="SmpB"/>
</dbReference>
<evidence type="ECO:0000256" key="3">
    <source>
        <dbReference type="HAMAP-Rule" id="MF_00023"/>
    </source>
</evidence>
<dbReference type="PROSITE" id="PS01317">
    <property type="entry name" value="SSRP"/>
    <property type="match status" value="1"/>
</dbReference>
<name>A0ABQ1HYW7_9ALTE</name>
<comment type="function">
    <text evidence="3">Required for rescue of stalled ribosomes mediated by trans-translation. Binds to transfer-messenger RNA (tmRNA), required for stable association of tmRNA with ribosomes. tmRNA and SmpB together mimic tRNA shape, replacing the anticodon stem-loop with SmpB. tmRNA is encoded by the ssrA gene; the 2 termini fold to resemble tRNA(Ala) and it encodes a 'tag peptide', a short internal open reading frame. During trans-translation Ala-aminoacylated tmRNA acts like a tRNA, entering the A-site of stalled ribosomes, displacing the stalled mRNA. The ribosome then switches to translate the ORF on the tmRNA; the nascent peptide is terminated with the 'tag peptide' encoded by the tmRNA and targeted for degradation. The ribosome is freed to recommence translation, which seems to be the essential function of trans-translation.</text>
</comment>
<evidence type="ECO:0000313" key="4">
    <source>
        <dbReference type="EMBL" id="GGB00386.1"/>
    </source>
</evidence>
<evidence type="ECO:0000313" key="5">
    <source>
        <dbReference type="Proteomes" id="UP000651977"/>
    </source>
</evidence>
<comment type="similarity">
    <text evidence="3">Belongs to the SmpB family.</text>
</comment>
<dbReference type="Pfam" id="PF01668">
    <property type="entry name" value="SmpB"/>
    <property type="match status" value="1"/>
</dbReference>
<dbReference type="Proteomes" id="UP000651977">
    <property type="component" value="Unassembled WGS sequence"/>
</dbReference>
<dbReference type="InterPro" id="IPR020081">
    <property type="entry name" value="SsrA-bd_prot_CS"/>
</dbReference>
<sequence>MSKKKSKQKAGSNTIALNKKARHEYRIEDKFEAGLELQGWEVKSMRTGKVNIAESYVYVRDGEAFISGLNIQPLISASTHVVADPTRIRKLLLNRRELDNLTGAVERQGYTIVATALYWKGSWAKLEIGLAKGKKDQDKREDIKDREWQRTKERVMKHNLR</sequence>
<keyword evidence="5" id="KW-1185">Reference proteome</keyword>
<dbReference type="NCBIfam" id="TIGR00086">
    <property type="entry name" value="smpB"/>
    <property type="match status" value="1"/>
</dbReference>
<reference evidence="5" key="1">
    <citation type="journal article" date="2019" name="Int. J. Syst. Evol. Microbiol.">
        <title>The Global Catalogue of Microorganisms (GCM) 10K type strain sequencing project: providing services to taxonomists for standard genome sequencing and annotation.</title>
        <authorList>
            <consortium name="The Broad Institute Genomics Platform"/>
            <consortium name="The Broad Institute Genome Sequencing Center for Infectious Disease"/>
            <person name="Wu L."/>
            <person name="Ma J."/>
        </authorList>
    </citation>
    <scope>NUCLEOTIDE SEQUENCE [LARGE SCALE GENOMIC DNA]</scope>
    <source>
        <strain evidence="5">CGMCC 1.10131</strain>
    </source>
</reference>
<organism evidence="4 5">
    <name type="scientific">Agarivorans gilvus</name>
    <dbReference type="NCBI Taxonomy" id="680279"/>
    <lineage>
        <taxon>Bacteria</taxon>
        <taxon>Pseudomonadati</taxon>
        <taxon>Pseudomonadota</taxon>
        <taxon>Gammaproteobacteria</taxon>
        <taxon>Alteromonadales</taxon>
        <taxon>Alteromonadaceae</taxon>
        <taxon>Agarivorans</taxon>
    </lineage>
</organism>
<proteinExistence type="inferred from homology"/>
<dbReference type="CDD" id="cd09294">
    <property type="entry name" value="SmpB"/>
    <property type="match status" value="1"/>
</dbReference>
<keyword evidence="2 3" id="KW-0694">RNA-binding</keyword>
<accession>A0ABQ1HYW7</accession>
<dbReference type="EMBL" id="BMDY01000005">
    <property type="protein sequence ID" value="GGB00386.1"/>
    <property type="molecule type" value="Genomic_DNA"/>
</dbReference>
<gene>
    <name evidence="3 4" type="primary">smpB</name>
    <name evidence="4" type="ORF">GCM10007414_11960</name>
</gene>
<comment type="subcellular location">
    <subcellularLocation>
        <location evidence="3">Cytoplasm</location>
    </subcellularLocation>
    <text evidence="3">The tmRNA-SmpB complex associates with stalled 70S ribosomes.</text>
</comment>
<dbReference type="InterPro" id="IPR000037">
    <property type="entry name" value="SsrA-bd_prot"/>
</dbReference>
<dbReference type="RefSeq" id="WP_055734973.1">
    <property type="nucleotide sequence ID" value="NZ_BMDY01000005.1"/>
</dbReference>
<dbReference type="PANTHER" id="PTHR30308">
    <property type="entry name" value="TMRNA-BINDING COMPONENT OF TRANS-TRANSLATION TAGGING COMPLEX"/>
    <property type="match status" value="1"/>
</dbReference>
<evidence type="ECO:0000256" key="1">
    <source>
        <dbReference type="ARBA" id="ARBA00022490"/>
    </source>
</evidence>
<dbReference type="Gene3D" id="2.40.280.10">
    <property type="match status" value="1"/>
</dbReference>
<evidence type="ECO:0000256" key="2">
    <source>
        <dbReference type="ARBA" id="ARBA00022884"/>
    </source>
</evidence>
<dbReference type="SUPFAM" id="SSF74982">
    <property type="entry name" value="Small protein B (SmpB)"/>
    <property type="match status" value="1"/>
</dbReference>